<protein>
    <submittedName>
        <fullName evidence="1">Putative type III secretion system protein SseD</fullName>
    </submittedName>
</protein>
<reference evidence="1" key="1">
    <citation type="journal article" date="2012" name="PLoS ONE">
        <title>Candidatus Sodalis melophagi sp. nov.: Phylogenetically Independent Comparative Model to the Tsetse Fly Symbiont Sodalis glossinidius.</title>
        <authorList>
            <person name="Chrudimsky T."/>
            <person name="Husnik F."/>
            <person name="Novakova E."/>
            <person name="Hypsa V."/>
        </authorList>
    </citation>
    <scope>NUCLEOTIDE SEQUENCE</scope>
    <source>
        <strain evidence="1">CZT</strain>
    </source>
</reference>
<sequence length="231" mass="25221">MDSRYQTNNTLPLQPADVLVPQGDPALNSAAATDVFTRAPVKGNPYGDLMRYDEIWAKMMMMCKKLRNMMNEYNAQRQAQAWALDVNALTKTRDGIEKAFQAAVISSVGGVAGGVCSMGGTATGFRAVKNLKQKPGENLHSNSTNTFNQHQGLGRDSGQFINSGCAAGASGMTKEADTAKAEAELLHKSAHAYEKTQDELQAQAKDIMQQMLEMGQRYVEQYSQALQHLVR</sequence>
<proteinExistence type="predicted"/>
<gene>
    <name evidence="1" type="primary">sseD</name>
</gene>
<organism evidence="1">
    <name type="scientific">Candidatus Sodalis melophagi</name>
    <dbReference type="NCBI Taxonomy" id="1173031"/>
    <lineage>
        <taxon>Bacteria</taxon>
        <taxon>Pseudomonadati</taxon>
        <taxon>Pseudomonadota</taxon>
        <taxon>Gammaproteobacteria</taxon>
        <taxon>Enterobacterales</taxon>
        <taxon>Bruguierivoracaceae</taxon>
        <taxon>Sodalis</taxon>
    </lineage>
</organism>
<dbReference type="InterPro" id="IPR008611">
    <property type="entry name" value="SctB2-like"/>
</dbReference>
<evidence type="ECO:0000313" key="1">
    <source>
        <dbReference type="EMBL" id="AFH88804.1"/>
    </source>
</evidence>
<name>I6PE74_9GAMM</name>
<accession>I6PE74</accession>
<dbReference type="Pfam" id="PF05802">
    <property type="entry name" value="SctB2"/>
    <property type="match status" value="1"/>
</dbReference>
<dbReference type="EMBL" id="JQ003582">
    <property type="protein sequence ID" value="AFH88804.1"/>
    <property type="molecule type" value="Genomic_DNA"/>
</dbReference>
<dbReference type="AlphaFoldDB" id="I6PE74"/>